<gene>
    <name evidence="1" type="ordered locus">SGR_432</name>
</gene>
<dbReference type="PIRSF" id="PIRSF036794">
    <property type="entry name" value="UCP_erythr_ester"/>
    <property type="match status" value="1"/>
</dbReference>
<dbReference type="RefSeq" id="WP_012377790.1">
    <property type="nucleotide sequence ID" value="NC_010572.1"/>
</dbReference>
<dbReference type="Pfam" id="PF05139">
    <property type="entry name" value="Erythro_esteras"/>
    <property type="match status" value="1"/>
</dbReference>
<sequence>MANDIKDIAHAVDAAGVMRLFASPPRVLALGEPTHGVDAPLLLRNALFRQLVEREGYRTIAIESDSVAGLLVDSYVTTGSGTLDEAMGRGFSHGFGASAANRELVDWMRAFNEGRPSGDRVRFAGFDGPLEMAYAASPREALTSLHRFLGDHVDPDLLPCTAGTLDRLLGADDRWTDTAAMLDPSASFGRSAEAGRLRLLADDLGALLDAWTPHLIAVASRDAFDRALMYARAASGLLRYHYWMADTSPSRLARLTGLRDQMMAGNLLALAERGPVLAHAHNGHLQRDISSLLMGGRRLEWWSAGAVAEARLGEGYGFLATAFGTLRHQGVGVPPPETLEGALYALPEESCLVDAAELAAVLGAPGPVPRTSPYFGYAPLDPAHLARVDGVVFMKDVPEDRRTPPTP</sequence>
<dbReference type="PANTHER" id="PTHR31299:SF0">
    <property type="entry name" value="ESTERASE, PUTATIVE (AFU_ORTHOLOGUE AFUA_1G05850)-RELATED"/>
    <property type="match status" value="1"/>
</dbReference>
<evidence type="ECO:0000313" key="1">
    <source>
        <dbReference type="EMBL" id="BAG17261.1"/>
    </source>
</evidence>
<dbReference type="EMBL" id="AP009493">
    <property type="protein sequence ID" value="BAG17261.1"/>
    <property type="molecule type" value="Genomic_DNA"/>
</dbReference>
<dbReference type="PATRIC" id="fig|455632.4.peg.408"/>
<proteinExistence type="predicted"/>
<name>B1VQG0_STRGG</name>
<dbReference type="AlphaFoldDB" id="B1VQG0"/>
<dbReference type="Proteomes" id="UP000001685">
    <property type="component" value="Chromosome"/>
</dbReference>
<dbReference type="eggNOG" id="COG2312">
    <property type="taxonomic scope" value="Bacteria"/>
</dbReference>
<reference evidence="2" key="1">
    <citation type="journal article" date="2008" name="J. Bacteriol.">
        <title>Genome sequence of the streptomycin-producing microorganism Streptomyces griseus IFO 13350.</title>
        <authorList>
            <person name="Ohnishi Y."/>
            <person name="Ishikawa J."/>
            <person name="Hara H."/>
            <person name="Suzuki H."/>
            <person name="Ikenoya M."/>
            <person name="Ikeda H."/>
            <person name="Yamashita A."/>
            <person name="Hattori M."/>
            <person name="Horinouchi S."/>
        </authorList>
    </citation>
    <scope>NUCLEOTIDE SEQUENCE [LARGE SCALE GENOMIC DNA]</scope>
    <source>
        <strain evidence="2">JCM 4626 / NBRC 13350</strain>
    </source>
</reference>
<dbReference type="PANTHER" id="PTHR31299">
    <property type="entry name" value="ESTERASE, PUTATIVE (AFU_ORTHOLOGUE AFUA_1G05850)-RELATED"/>
    <property type="match status" value="1"/>
</dbReference>
<dbReference type="GO" id="GO:0046677">
    <property type="term" value="P:response to antibiotic"/>
    <property type="evidence" value="ECO:0007669"/>
    <property type="project" value="InterPro"/>
</dbReference>
<dbReference type="InterPro" id="IPR007815">
    <property type="entry name" value="Emycin_Estase"/>
</dbReference>
<organism evidence="1 2">
    <name type="scientific">Streptomyces griseus subsp. griseus (strain JCM 4626 / CBS 651.72 / NBRC 13350 / KCC S-0626 / ISP 5235)</name>
    <dbReference type="NCBI Taxonomy" id="455632"/>
    <lineage>
        <taxon>Bacteria</taxon>
        <taxon>Bacillati</taxon>
        <taxon>Actinomycetota</taxon>
        <taxon>Actinomycetes</taxon>
        <taxon>Kitasatosporales</taxon>
        <taxon>Streptomycetaceae</taxon>
        <taxon>Streptomyces</taxon>
    </lineage>
</organism>
<protein>
    <recommendedName>
        <fullName evidence="3">Erythromycin esterase</fullName>
    </recommendedName>
</protein>
<dbReference type="KEGG" id="sgr:SGR_432"/>
<accession>B1VQG0</accession>
<dbReference type="InterPro" id="IPR014622">
    <property type="entry name" value="UCP036794_erythomycin"/>
</dbReference>
<dbReference type="HOGENOM" id="CLU_039169_0_0_11"/>
<dbReference type="CDD" id="cd14728">
    <property type="entry name" value="Ere-like"/>
    <property type="match status" value="1"/>
</dbReference>
<dbReference type="Gene3D" id="3.30.1870.10">
    <property type="entry name" value="EreA-like, domain 2"/>
    <property type="match status" value="1"/>
</dbReference>
<dbReference type="SUPFAM" id="SSF159501">
    <property type="entry name" value="EreA/ChaN-like"/>
    <property type="match status" value="1"/>
</dbReference>
<evidence type="ECO:0000313" key="2">
    <source>
        <dbReference type="Proteomes" id="UP000001685"/>
    </source>
</evidence>
<evidence type="ECO:0008006" key="3">
    <source>
        <dbReference type="Google" id="ProtNLM"/>
    </source>
</evidence>
<dbReference type="InterPro" id="IPR052036">
    <property type="entry name" value="Hydrolase/PRTase-associated"/>
</dbReference>